<evidence type="ECO:0000256" key="2">
    <source>
        <dbReference type="SAM" id="MobiDB-lite"/>
    </source>
</evidence>
<gene>
    <name evidence="3" type="ORF">E4U42_002868</name>
</gene>
<dbReference type="InterPro" id="IPR002885">
    <property type="entry name" value="PPR_rpt"/>
</dbReference>
<dbReference type="Gene3D" id="1.25.40.10">
    <property type="entry name" value="Tetratricopeptide repeat domain"/>
    <property type="match status" value="2"/>
</dbReference>
<feature type="repeat" description="PPR" evidence="1">
    <location>
        <begin position="622"/>
        <end position="659"/>
    </location>
</feature>
<sequence length="913" mass="101031">MYASRTVCTRCTASRLRLAVTPIHRNGTVAWFSSPATEDEAALDRDTTLSRKTHARRTTQPASLGRPARKKLDQTSTVALFNDVVQRSGASASHSAASSLGGSADVPSASDYSQEFPAFTLGEMEVAAKMKKISEMSLEPLEKLRYFEKNVWVQVKEFRCRMPKHMYLSVSAFLVDMCHAMAEQGITGNSLTLSRMLGTIGKWDLSPRNELVLNLCHVLITAKSSSSQRRVIMEELLKMWMHVSQLMRQSQTQQPGEEAVCQFVLPAVDEIIDDIVRASSPDTEGKQESVLYSPTTRALASIFIQFRLEQAGELVPGLLATVAVLSDARLTRDGSRVQVQAAPLLNLISIALQHQPAEGSYILDTFSTGIRYPPAKLATIKSYVTGQWPDMTKLLFSKDASWRYDRSALSRPRSSVFGLQGMLGRFSRQVRAAYESRVTGAVISVWEDLKAQLVKYPDLGHLLREDPDFLDYWVFVWCARKRPFLLQETLELMQQLQVQPTIRTYTNMMHGWKIRKDWQRIEALWDKLVESGIKLDAVIWTGRISGLIDAGKPQAGIHALAEMQHLWNEAVASTGDVETAASVAIRPTIEVVNAALKGLLTIDGHAANDLLTWAGSEGIEPNVRTFNILIQMSFRSGSEKTAEGVESLLKAMQARGLEPDGATFTIILEEILGSMEGSTAEEQVQAVDQILADLRAAGLEPTRETYGKMLYAVSSLPFGGSEAAISAVQEHMRADGFSSSPHTATILLERALARDPLPPYTGDLIRSLLRKHRLSSIDQGDQTLWERVMSGYAIIGDTTAAMDLFGQLARAGRTVTSLPCLTDLLRALLQQIFDAGVSKPSGAAALANAKQVVRAVINYKVNSAAVEGHTDPDREARYWKHHFWFLAMENSLIDWSTVPPHLERMLKVSSMHM</sequence>
<keyword evidence="4" id="KW-1185">Reference proteome</keyword>
<feature type="region of interest" description="Disordered" evidence="2">
    <location>
        <begin position="41"/>
        <end position="71"/>
    </location>
</feature>
<proteinExistence type="predicted"/>
<dbReference type="InterPro" id="IPR011990">
    <property type="entry name" value="TPR-like_helical_dom_sf"/>
</dbReference>
<dbReference type="EMBL" id="SRPY01000023">
    <property type="protein sequence ID" value="KAG5930132.1"/>
    <property type="molecule type" value="Genomic_DNA"/>
</dbReference>
<dbReference type="Pfam" id="PF13812">
    <property type="entry name" value="PPR_3"/>
    <property type="match status" value="1"/>
</dbReference>
<comment type="caution">
    <text evidence="3">The sequence shown here is derived from an EMBL/GenBank/DDBJ whole genome shotgun (WGS) entry which is preliminary data.</text>
</comment>
<evidence type="ECO:0000313" key="3">
    <source>
        <dbReference type="EMBL" id="KAG5930132.1"/>
    </source>
</evidence>
<dbReference type="OrthoDB" id="185373at2759"/>
<dbReference type="PANTHER" id="PTHR47939:SF1">
    <property type="entry name" value="OS04G0684500 PROTEIN"/>
    <property type="match status" value="1"/>
</dbReference>
<dbReference type="Proteomes" id="UP000811619">
    <property type="component" value="Unassembled WGS sequence"/>
</dbReference>
<dbReference type="PROSITE" id="PS51375">
    <property type="entry name" value="PPR"/>
    <property type="match status" value="1"/>
</dbReference>
<dbReference type="AlphaFoldDB" id="A0A8K0NKX9"/>
<dbReference type="InterPro" id="IPR050667">
    <property type="entry name" value="PPR-containing_protein"/>
</dbReference>
<accession>A0A8K0NKX9</accession>
<evidence type="ECO:0000313" key="4">
    <source>
        <dbReference type="Proteomes" id="UP000811619"/>
    </source>
</evidence>
<evidence type="ECO:0000256" key="1">
    <source>
        <dbReference type="PROSITE-ProRule" id="PRU00708"/>
    </source>
</evidence>
<reference evidence="3" key="1">
    <citation type="journal article" date="2020" name="bioRxiv">
        <title>Whole genome comparisons of ergot fungi reveals the divergence and evolution of species within the genus Claviceps are the result of varying mechanisms driving genome evolution and host range expansion.</title>
        <authorList>
            <person name="Wyka S.A."/>
            <person name="Mondo S.J."/>
            <person name="Liu M."/>
            <person name="Dettman J."/>
            <person name="Nalam V."/>
            <person name="Broders K.D."/>
        </authorList>
    </citation>
    <scope>NUCLEOTIDE SEQUENCE</scope>
    <source>
        <strain evidence="3">CCC 489</strain>
    </source>
</reference>
<dbReference type="PANTHER" id="PTHR47939">
    <property type="entry name" value="MEMBRANE-ASSOCIATED SALT-INDUCIBLE PROTEIN-LIKE"/>
    <property type="match status" value="1"/>
</dbReference>
<protein>
    <submittedName>
        <fullName evidence="3">Uncharacterized protein</fullName>
    </submittedName>
</protein>
<name>A0A8K0NKX9_9HYPO</name>
<organism evidence="3 4">
    <name type="scientific">Claviceps africana</name>
    <dbReference type="NCBI Taxonomy" id="83212"/>
    <lineage>
        <taxon>Eukaryota</taxon>
        <taxon>Fungi</taxon>
        <taxon>Dikarya</taxon>
        <taxon>Ascomycota</taxon>
        <taxon>Pezizomycotina</taxon>
        <taxon>Sordariomycetes</taxon>
        <taxon>Hypocreomycetidae</taxon>
        <taxon>Hypocreales</taxon>
        <taxon>Clavicipitaceae</taxon>
        <taxon>Claviceps</taxon>
    </lineage>
</organism>